<keyword evidence="3" id="KW-1185">Reference proteome</keyword>
<dbReference type="AlphaFoldDB" id="A0AA41GBZ6"/>
<evidence type="ECO:0000256" key="1">
    <source>
        <dbReference type="SAM" id="MobiDB-lite"/>
    </source>
</evidence>
<proteinExistence type="predicted"/>
<name>A0AA41GBZ6_9EURY</name>
<feature type="compositionally biased region" description="Low complexity" evidence="1">
    <location>
        <begin position="1"/>
        <end position="17"/>
    </location>
</feature>
<dbReference type="EMBL" id="JAHQXE010000010">
    <property type="protein sequence ID" value="MBV0903922.1"/>
    <property type="molecule type" value="Genomic_DNA"/>
</dbReference>
<feature type="region of interest" description="Disordered" evidence="1">
    <location>
        <begin position="1"/>
        <end position="80"/>
    </location>
</feature>
<organism evidence="2 3">
    <name type="scientific">Haloarcula salina</name>
    <dbReference type="NCBI Taxonomy" id="1429914"/>
    <lineage>
        <taxon>Archaea</taxon>
        <taxon>Methanobacteriati</taxon>
        <taxon>Methanobacteriota</taxon>
        <taxon>Stenosarchaea group</taxon>
        <taxon>Halobacteria</taxon>
        <taxon>Halobacteriales</taxon>
        <taxon>Haloarculaceae</taxon>
        <taxon>Haloarcula</taxon>
    </lineage>
</organism>
<reference evidence="2" key="1">
    <citation type="submission" date="2021-06" db="EMBL/GenBank/DDBJ databases">
        <title>New haloarchaea isolates fom saline soil.</title>
        <authorList>
            <person name="Duran-Viseras A."/>
            <person name="Sanchez-Porro C.S."/>
            <person name="Ventosa A."/>
        </authorList>
    </citation>
    <scope>NUCLEOTIDE SEQUENCE</scope>
    <source>
        <strain evidence="2">JCM 18369</strain>
    </source>
</reference>
<evidence type="ECO:0000313" key="2">
    <source>
        <dbReference type="EMBL" id="MBV0903922.1"/>
    </source>
</evidence>
<feature type="compositionally biased region" description="Low complexity" evidence="1">
    <location>
        <begin position="25"/>
        <end position="48"/>
    </location>
</feature>
<sequence>MDLTPSDVVGGPDAAADAADDVDASGDPPDSESASTSTSTPTPDSSPSRTDRLKEMLFSTSPEKDLDDVDAPYDPERGGLNRVYRGLQKMVDVDGLPAIADVVIGVAEWLDLADPMDQDGSSDSDDSQNSESAESESDRPADLQAALEEVKS</sequence>
<feature type="compositionally biased region" description="Acidic residues" evidence="1">
    <location>
        <begin position="114"/>
        <end position="128"/>
    </location>
</feature>
<accession>A0AA41GBZ6</accession>
<dbReference type="RefSeq" id="WP_217284978.1">
    <property type="nucleotide sequence ID" value="NZ_JAHQXE010000010.1"/>
</dbReference>
<dbReference type="Proteomes" id="UP001166304">
    <property type="component" value="Unassembled WGS sequence"/>
</dbReference>
<comment type="caution">
    <text evidence="2">The sequence shown here is derived from an EMBL/GenBank/DDBJ whole genome shotgun (WGS) entry which is preliminary data.</text>
</comment>
<protein>
    <submittedName>
        <fullName evidence="2">Uncharacterized protein</fullName>
    </submittedName>
</protein>
<feature type="region of interest" description="Disordered" evidence="1">
    <location>
        <begin position="114"/>
        <end position="152"/>
    </location>
</feature>
<gene>
    <name evidence="2" type="ORF">KTS37_19225</name>
</gene>
<evidence type="ECO:0000313" key="3">
    <source>
        <dbReference type="Proteomes" id="UP001166304"/>
    </source>
</evidence>